<feature type="region of interest" description="Disordered" evidence="1">
    <location>
        <begin position="1"/>
        <end position="33"/>
    </location>
</feature>
<organism evidence="2 3">
    <name type="scientific">Didymella rabiei</name>
    <name type="common">Chickpea ascochyta blight fungus</name>
    <name type="synonym">Mycosphaerella rabiei</name>
    <dbReference type="NCBI Taxonomy" id="5454"/>
    <lineage>
        <taxon>Eukaryota</taxon>
        <taxon>Fungi</taxon>
        <taxon>Dikarya</taxon>
        <taxon>Ascomycota</taxon>
        <taxon>Pezizomycotina</taxon>
        <taxon>Dothideomycetes</taxon>
        <taxon>Pleosporomycetidae</taxon>
        <taxon>Pleosporales</taxon>
        <taxon>Pleosporineae</taxon>
        <taxon>Didymellaceae</taxon>
        <taxon>Ascochyta</taxon>
    </lineage>
</organism>
<evidence type="ECO:0000256" key="1">
    <source>
        <dbReference type="SAM" id="MobiDB-lite"/>
    </source>
</evidence>
<sequence>MPSTTLSSAPRSQQSTTMESHKPHIPYRDTGAAGKCIYGQPPSWTFKPLPPFPFERVQTLETEPFDDDCHSMTTQTGEDDARLEQKRESKVIKAVKNLSRKLTAAVSKT</sequence>
<feature type="compositionally biased region" description="Polar residues" evidence="1">
    <location>
        <begin position="1"/>
        <end position="18"/>
    </location>
</feature>
<gene>
    <name evidence="2" type="ORF">ST47_g10041</name>
</gene>
<reference evidence="2 3" key="1">
    <citation type="journal article" date="2016" name="Sci. Rep.">
        <title>Draft genome sequencing and secretome analysis of fungal phytopathogen Ascochyta rabiei provides insight into the necrotrophic effector repertoire.</title>
        <authorList>
            <person name="Verma S."/>
            <person name="Gazara R.K."/>
            <person name="Nizam S."/>
            <person name="Parween S."/>
            <person name="Chattopadhyay D."/>
            <person name="Verma P.K."/>
        </authorList>
    </citation>
    <scope>NUCLEOTIDE SEQUENCE [LARGE SCALE GENOMIC DNA]</scope>
    <source>
        <strain evidence="2 3">ArDII</strain>
    </source>
</reference>
<comment type="caution">
    <text evidence="2">The sequence shown here is derived from an EMBL/GenBank/DDBJ whole genome shotgun (WGS) entry which is preliminary data.</text>
</comment>
<evidence type="ECO:0000313" key="2">
    <source>
        <dbReference type="EMBL" id="KZM18829.1"/>
    </source>
</evidence>
<feature type="region of interest" description="Disordered" evidence="1">
    <location>
        <begin position="65"/>
        <end position="85"/>
    </location>
</feature>
<evidence type="ECO:0000313" key="3">
    <source>
        <dbReference type="Proteomes" id="UP000076837"/>
    </source>
</evidence>
<name>A0A162W6D8_DIDRA</name>
<protein>
    <submittedName>
        <fullName evidence="2">Uncharacterized protein</fullName>
    </submittedName>
</protein>
<proteinExistence type="predicted"/>
<accession>A0A162W6D8</accession>
<keyword evidence="3" id="KW-1185">Reference proteome</keyword>
<dbReference type="Proteomes" id="UP000076837">
    <property type="component" value="Unassembled WGS sequence"/>
</dbReference>
<dbReference type="AlphaFoldDB" id="A0A162W6D8"/>
<dbReference type="EMBL" id="JYNV01000322">
    <property type="protein sequence ID" value="KZM18829.1"/>
    <property type="molecule type" value="Genomic_DNA"/>
</dbReference>